<dbReference type="EMBL" id="JASSZA010000004">
    <property type="protein sequence ID" value="KAK2114664.1"/>
    <property type="molecule type" value="Genomic_DNA"/>
</dbReference>
<feature type="compositionally biased region" description="Basic and acidic residues" evidence="1">
    <location>
        <begin position="51"/>
        <end position="60"/>
    </location>
</feature>
<keyword evidence="3" id="KW-1185">Reference proteome</keyword>
<accession>A0ABQ9VZ60</accession>
<feature type="non-terminal residue" evidence="2">
    <location>
        <position position="74"/>
    </location>
</feature>
<name>A0ABQ9VZ60_SAGOE</name>
<evidence type="ECO:0000313" key="3">
    <source>
        <dbReference type="Proteomes" id="UP001266305"/>
    </source>
</evidence>
<feature type="compositionally biased region" description="Polar residues" evidence="1">
    <location>
        <begin position="39"/>
        <end position="48"/>
    </location>
</feature>
<gene>
    <name evidence="2" type="ORF">P7K49_008930</name>
</gene>
<comment type="caution">
    <text evidence="2">The sequence shown here is derived from an EMBL/GenBank/DDBJ whole genome shotgun (WGS) entry which is preliminary data.</text>
</comment>
<feature type="region of interest" description="Disordered" evidence="1">
    <location>
        <begin position="1"/>
        <end position="74"/>
    </location>
</feature>
<protein>
    <submittedName>
        <fullName evidence="2">Uncharacterized protein</fullName>
    </submittedName>
</protein>
<sequence length="74" mass="8030">MGQGVPHPAGVTDANLPVPPLHRETGCVQAEAARATRGIKSSNSQQESEMAEMRFRHSQEKQASPPCWPHAEGR</sequence>
<evidence type="ECO:0000256" key="1">
    <source>
        <dbReference type="SAM" id="MobiDB-lite"/>
    </source>
</evidence>
<evidence type="ECO:0000313" key="2">
    <source>
        <dbReference type="EMBL" id="KAK2114664.1"/>
    </source>
</evidence>
<reference evidence="2 3" key="1">
    <citation type="submission" date="2023-05" db="EMBL/GenBank/DDBJ databases">
        <title>B98-5 Cell Line De Novo Hybrid Assembly: An Optical Mapping Approach.</title>
        <authorList>
            <person name="Kananen K."/>
            <person name="Auerbach J.A."/>
            <person name="Kautto E."/>
            <person name="Blachly J.S."/>
        </authorList>
    </citation>
    <scope>NUCLEOTIDE SEQUENCE [LARGE SCALE GENOMIC DNA]</scope>
    <source>
        <strain evidence="2">B95-8</strain>
        <tissue evidence="2">Cell line</tissue>
    </source>
</reference>
<proteinExistence type="predicted"/>
<organism evidence="2 3">
    <name type="scientific">Saguinus oedipus</name>
    <name type="common">Cotton-top tamarin</name>
    <name type="synonym">Oedipomidas oedipus</name>
    <dbReference type="NCBI Taxonomy" id="9490"/>
    <lineage>
        <taxon>Eukaryota</taxon>
        <taxon>Metazoa</taxon>
        <taxon>Chordata</taxon>
        <taxon>Craniata</taxon>
        <taxon>Vertebrata</taxon>
        <taxon>Euteleostomi</taxon>
        <taxon>Mammalia</taxon>
        <taxon>Eutheria</taxon>
        <taxon>Euarchontoglires</taxon>
        <taxon>Primates</taxon>
        <taxon>Haplorrhini</taxon>
        <taxon>Platyrrhini</taxon>
        <taxon>Cebidae</taxon>
        <taxon>Callitrichinae</taxon>
        <taxon>Saguinus</taxon>
    </lineage>
</organism>
<dbReference type="Proteomes" id="UP001266305">
    <property type="component" value="Unassembled WGS sequence"/>
</dbReference>